<dbReference type="EMBL" id="MN739179">
    <property type="protein sequence ID" value="QHS92420.1"/>
    <property type="molecule type" value="Genomic_DNA"/>
</dbReference>
<evidence type="ECO:0000313" key="1">
    <source>
        <dbReference type="EMBL" id="QHS92420.1"/>
    </source>
</evidence>
<name>A0A6C0BK32_9ZZZZ</name>
<accession>A0A6C0BK32</accession>
<organism evidence="1">
    <name type="scientific">viral metagenome</name>
    <dbReference type="NCBI Taxonomy" id="1070528"/>
    <lineage>
        <taxon>unclassified sequences</taxon>
        <taxon>metagenomes</taxon>
        <taxon>organismal metagenomes</taxon>
    </lineage>
</organism>
<sequence>MPEENIIHDVYGYCYTAEELVQLLASSRKNRNPYTNQPLWTDRASFNQLISHPQIKPEDRVRLISIFFPSFDPQIAQLVQQHSQIFDLIGITGAVLKSDYDSQLKPSIEMIGYLDQKLDELPTEVARRFRSLTTPNGQQTLDQLLKTCDQTCIHGIGARILAIYLYIWFNLEENQRPPLIPMLYQSVINSVILQAYIRNPELQQLDIYLFKFNTDIGQIVNANYVSLIGNILRPSNGFDAVPEEIRDIIDQDIKDHLEELVLSYAFLQDYLVNLSK</sequence>
<protein>
    <submittedName>
        <fullName evidence="1">Uncharacterized protein</fullName>
    </submittedName>
</protein>
<dbReference type="AlphaFoldDB" id="A0A6C0BK32"/>
<reference evidence="1" key="1">
    <citation type="journal article" date="2020" name="Nature">
        <title>Giant virus diversity and host interactions through global metagenomics.</title>
        <authorList>
            <person name="Schulz F."/>
            <person name="Roux S."/>
            <person name="Paez-Espino D."/>
            <person name="Jungbluth S."/>
            <person name="Walsh D.A."/>
            <person name="Denef V.J."/>
            <person name="McMahon K.D."/>
            <person name="Konstantinidis K.T."/>
            <person name="Eloe-Fadrosh E.A."/>
            <person name="Kyrpides N.C."/>
            <person name="Woyke T."/>
        </authorList>
    </citation>
    <scope>NUCLEOTIDE SEQUENCE</scope>
    <source>
        <strain evidence="1">GVMAG-M-3300014204-73</strain>
    </source>
</reference>
<proteinExistence type="predicted"/>